<evidence type="ECO:0000313" key="10">
    <source>
        <dbReference type="Proteomes" id="UP000232928"/>
    </source>
</evidence>
<evidence type="ECO:0000256" key="1">
    <source>
        <dbReference type="ARBA" id="ARBA00001231"/>
    </source>
</evidence>
<dbReference type="AlphaFoldDB" id="A0A2N0TI91"/>
<comment type="catalytic activity">
    <reaction evidence="1">
        <text>Hydrolysis of terminal non-reducing N-acetyl-D-hexosamine residues in N-acetyl-beta-D-hexosaminides.</text>
        <dbReference type="EC" id="3.2.1.52"/>
    </reaction>
</comment>
<gene>
    <name evidence="9" type="ORF">APC1461_1304</name>
</gene>
<organism evidence="9 10">
    <name type="scientific">Bifidobacterium longum</name>
    <dbReference type="NCBI Taxonomy" id="216816"/>
    <lineage>
        <taxon>Bacteria</taxon>
        <taxon>Bacillati</taxon>
        <taxon>Actinomycetota</taxon>
        <taxon>Actinomycetes</taxon>
        <taxon>Bifidobacteriales</taxon>
        <taxon>Bifidobacteriaceae</taxon>
        <taxon>Bifidobacterium</taxon>
    </lineage>
</organism>
<dbReference type="EC" id="3.2.1.52" evidence="3"/>
<evidence type="ECO:0000256" key="2">
    <source>
        <dbReference type="ARBA" id="ARBA00006285"/>
    </source>
</evidence>
<evidence type="ECO:0000256" key="4">
    <source>
        <dbReference type="ARBA" id="ARBA00022801"/>
    </source>
</evidence>
<accession>A0A2N0TI91</accession>
<keyword evidence="5" id="KW-0326">Glycosidase</keyword>
<evidence type="ECO:0000259" key="7">
    <source>
        <dbReference type="Pfam" id="PF00728"/>
    </source>
</evidence>
<evidence type="ECO:0000256" key="6">
    <source>
        <dbReference type="PIRSR" id="PIRSR625705-1"/>
    </source>
</evidence>
<feature type="domain" description="Glycoside hydrolase family 20 catalytic" evidence="7">
    <location>
        <begin position="145"/>
        <end position="384"/>
    </location>
</feature>
<evidence type="ECO:0000256" key="3">
    <source>
        <dbReference type="ARBA" id="ARBA00012663"/>
    </source>
</evidence>
<dbReference type="InterPro" id="IPR017853">
    <property type="entry name" value="GH"/>
</dbReference>
<comment type="similarity">
    <text evidence="2">Belongs to the glycosyl hydrolase 20 family.</text>
</comment>
<dbReference type="Pfam" id="PF02838">
    <property type="entry name" value="Glyco_hydro_20b"/>
    <property type="match status" value="1"/>
</dbReference>
<dbReference type="RefSeq" id="WP_101027852.1">
    <property type="nucleotide sequence ID" value="NZ_JAIZGZ010000007.1"/>
</dbReference>
<evidence type="ECO:0000259" key="8">
    <source>
        <dbReference type="Pfam" id="PF02838"/>
    </source>
</evidence>
<keyword evidence="4" id="KW-0378">Hydrolase</keyword>
<evidence type="ECO:0000313" key="9">
    <source>
        <dbReference type="EMBL" id="PKD14467.1"/>
    </source>
</evidence>
<dbReference type="CDD" id="cd06565">
    <property type="entry name" value="GH20_GcnA-like"/>
    <property type="match status" value="1"/>
</dbReference>
<dbReference type="PANTHER" id="PTHR22600:SF57">
    <property type="entry name" value="BETA-N-ACETYLHEXOSAMINIDASE"/>
    <property type="match status" value="1"/>
</dbReference>
<dbReference type="Gene3D" id="3.30.379.10">
    <property type="entry name" value="Chitobiase/beta-hexosaminidase domain 2-like"/>
    <property type="match status" value="1"/>
</dbReference>
<evidence type="ECO:0000256" key="5">
    <source>
        <dbReference type="ARBA" id="ARBA00023295"/>
    </source>
</evidence>
<sequence length="693" mass="75273">MTSVTDGGRAVDIALLPEPKSVCFTGGTVLLPVHGLVAQTDAVAAVDKDSLVARTLLRVLEERAGLVWDLRRSDATDCLIDLGIDAEAAPQSYVLAVSEGDDGPMVRITGGDLDGLRYGVATLAQLLGTVGAALPVGVIEDAPAFPVRGYYLDLTRGRVPDLTHLKAWVDRLAACKYNQLHLYVEHVFAFRGLAQAWRGSGALSADEIMELDGYCADRGIELVPSISTFGHQYMTLRTDAYRDLGEFPEDADRPFSFVERMEHHTFNPLEPGALGLVERMIDEYAPLFRSRRFNLCADETFDLGRGRSRAKTGEIGVGTLYADYLESLCEHLVDKGLQPMMWADIAVNHPEALGRLAGRGILLNWQYEPDVTEDRTAQIAESGATQYVCPAVHCWNSLAPRLDDAWENITRMARYGLTNHAEGLLITDWGDFGHINDLLMSVPGMCYGAQCGWNGGDVDRDATERAIDRIMYGGTDGFVHDLAALEPCTTFGWPDAVRYVELAADASRRHDANGPLNVDLAVSSDYWAATADQGAARIADAADAGEGRRRYLDAIADRVLGTGRCDAIAETGRRLSVDLAAMHGAFGGDDSTSGHGSGLARTVMLAVEGIRLFDLAGLYLLAAYGIRADETVRALAEAGCGDAFETAEALDCWFEAYARRWRETSHEAELRRIADVVWTLADVLRKHGGLAPA</sequence>
<dbReference type="GO" id="GO:0004563">
    <property type="term" value="F:beta-N-acetylhexosaminidase activity"/>
    <property type="evidence" value="ECO:0007669"/>
    <property type="project" value="UniProtKB-EC"/>
</dbReference>
<dbReference type="GO" id="GO:0005975">
    <property type="term" value="P:carbohydrate metabolic process"/>
    <property type="evidence" value="ECO:0007669"/>
    <property type="project" value="InterPro"/>
</dbReference>
<dbReference type="Pfam" id="PF00728">
    <property type="entry name" value="Glyco_hydro_20"/>
    <property type="match status" value="1"/>
</dbReference>
<dbReference type="GO" id="GO:0030203">
    <property type="term" value="P:glycosaminoglycan metabolic process"/>
    <property type="evidence" value="ECO:0007669"/>
    <property type="project" value="TreeGrafter"/>
</dbReference>
<dbReference type="GO" id="GO:0016020">
    <property type="term" value="C:membrane"/>
    <property type="evidence" value="ECO:0007669"/>
    <property type="project" value="TreeGrafter"/>
</dbReference>
<feature type="active site" description="Proton donor" evidence="6">
    <location>
        <position position="299"/>
    </location>
</feature>
<dbReference type="PRINTS" id="PR00738">
    <property type="entry name" value="GLHYDRLASE20"/>
</dbReference>
<dbReference type="EMBL" id="PJEG01000015">
    <property type="protein sequence ID" value="PKD14467.1"/>
    <property type="molecule type" value="Genomic_DNA"/>
</dbReference>
<name>A0A2N0TI91_BIFLN</name>
<protein>
    <recommendedName>
        <fullName evidence="3">beta-N-acetylhexosaminidase</fullName>
        <ecNumber evidence="3">3.2.1.52</ecNumber>
    </recommendedName>
</protein>
<dbReference type="Proteomes" id="UP000232928">
    <property type="component" value="Unassembled WGS sequence"/>
</dbReference>
<dbReference type="SUPFAM" id="SSF51445">
    <property type="entry name" value="(Trans)glycosidases"/>
    <property type="match status" value="1"/>
</dbReference>
<proteinExistence type="inferred from homology"/>
<reference evidence="9 10" key="1">
    <citation type="submission" date="2017-12" db="EMBL/GenBank/DDBJ databases">
        <title>Bifidobacterium longum APC/DPC strains.</title>
        <authorList>
            <person name="Arboleya S."/>
        </authorList>
    </citation>
    <scope>NUCLEOTIDE SEQUENCE [LARGE SCALE GENOMIC DNA]</scope>
    <source>
        <strain evidence="9 10">APC1461</strain>
    </source>
</reference>
<dbReference type="InterPro" id="IPR015883">
    <property type="entry name" value="Glyco_hydro_20_cat"/>
</dbReference>
<dbReference type="InterPro" id="IPR029018">
    <property type="entry name" value="Hex-like_dom2"/>
</dbReference>
<dbReference type="InterPro" id="IPR015882">
    <property type="entry name" value="HEX_bac_N"/>
</dbReference>
<feature type="domain" description="Beta-hexosaminidase bacterial type N-terminal" evidence="8">
    <location>
        <begin position="13"/>
        <end position="142"/>
    </location>
</feature>
<comment type="caution">
    <text evidence="9">The sequence shown here is derived from an EMBL/GenBank/DDBJ whole genome shotgun (WGS) entry which is preliminary data.</text>
</comment>
<dbReference type="PANTHER" id="PTHR22600">
    <property type="entry name" value="BETA-HEXOSAMINIDASE"/>
    <property type="match status" value="1"/>
</dbReference>
<dbReference type="InterPro" id="IPR025705">
    <property type="entry name" value="Beta_hexosaminidase_sua/sub"/>
</dbReference>
<dbReference type="Gene3D" id="3.20.20.80">
    <property type="entry name" value="Glycosidases"/>
    <property type="match status" value="1"/>
</dbReference>
<dbReference type="SUPFAM" id="SSF55545">
    <property type="entry name" value="beta-N-acetylhexosaminidase-like domain"/>
    <property type="match status" value="1"/>
</dbReference>